<gene>
    <name evidence="1" type="ORF">ACFFJK_17545</name>
</gene>
<evidence type="ECO:0000313" key="1">
    <source>
        <dbReference type="EMBL" id="MFC0253704.1"/>
    </source>
</evidence>
<organism evidence="1 2">
    <name type="scientific">Massilia consociata</name>
    <dbReference type="NCBI Taxonomy" id="760117"/>
    <lineage>
        <taxon>Bacteria</taxon>
        <taxon>Pseudomonadati</taxon>
        <taxon>Pseudomonadota</taxon>
        <taxon>Betaproteobacteria</taxon>
        <taxon>Burkholderiales</taxon>
        <taxon>Oxalobacteraceae</taxon>
        <taxon>Telluria group</taxon>
        <taxon>Massilia</taxon>
    </lineage>
</organism>
<dbReference type="EMBL" id="JBHLWP010000016">
    <property type="protein sequence ID" value="MFC0253704.1"/>
    <property type="molecule type" value="Genomic_DNA"/>
</dbReference>
<name>A0ABV6FJK0_9BURK</name>
<keyword evidence="2" id="KW-1185">Reference proteome</keyword>
<proteinExistence type="predicted"/>
<sequence>MATLQSVKVVNLGSQVEPGSEVTEITPTRFVHSSKVGGLPHQQVDVAIDAADFKRLAALVESADLIRTLGVDTGVHGLCRHLGYEITIVRNNVPYNFSIPGGQTCIGSNAAFKELMGLYVDLKSKYAPVTPL</sequence>
<dbReference type="RefSeq" id="WP_379680850.1">
    <property type="nucleotide sequence ID" value="NZ_JBHLWP010000016.1"/>
</dbReference>
<protein>
    <submittedName>
        <fullName evidence="1">Uncharacterized protein</fullName>
    </submittedName>
</protein>
<accession>A0ABV6FJK0</accession>
<dbReference type="Proteomes" id="UP001589773">
    <property type="component" value="Unassembled WGS sequence"/>
</dbReference>
<evidence type="ECO:0000313" key="2">
    <source>
        <dbReference type="Proteomes" id="UP001589773"/>
    </source>
</evidence>
<reference evidence="1 2" key="1">
    <citation type="submission" date="2024-09" db="EMBL/GenBank/DDBJ databases">
        <authorList>
            <person name="Sun Q."/>
            <person name="Mori K."/>
        </authorList>
    </citation>
    <scope>NUCLEOTIDE SEQUENCE [LARGE SCALE GENOMIC DNA]</scope>
    <source>
        <strain evidence="1 2">CCM 7792</strain>
    </source>
</reference>
<comment type="caution">
    <text evidence="1">The sequence shown here is derived from an EMBL/GenBank/DDBJ whole genome shotgun (WGS) entry which is preliminary data.</text>
</comment>